<dbReference type="PANTHER" id="PTHR12210">
    <property type="entry name" value="DULLARD PROTEIN PHOSPHATASE"/>
    <property type="match status" value="1"/>
</dbReference>
<dbReference type="SMART" id="SM00577">
    <property type="entry name" value="CPDc"/>
    <property type="match status" value="1"/>
</dbReference>
<evidence type="ECO:0000313" key="4">
    <source>
        <dbReference type="Proteomes" id="UP000007014"/>
    </source>
</evidence>
<evidence type="ECO:0000256" key="1">
    <source>
        <dbReference type="SAM" id="MobiDB-lite"/>
    </source>
</evidence>
<name>M1V6X6_CYAM1</name>
<proteinExistence type="predicted"/>
<sequence>MCSKGQKTEKKLLASSTERLAQQGARAARGTRAVNAGKYASGGNQHSQSWSFMSRMRSFLRLGAPSVRNRDSNSKSACAGTCFEYDRNNRGMETKGAENLRKTVPQTSTESLGNPQISLKQKITDPGNVRGSDSEQQARSGTIKNLDAPVAETAPTSEVQCGSREDDLCRSRHCPGSDSYPAEFFPASSLWPDRDDDQSKQATSLRSTQLLEEPHKRDSNPSTGTPLLPPQKDIHRGLKTLVLDLDETLVHSGFDKIDRPDYVLQIEVNGILRTLYVKKRPGCDRFLREMADYFEIVVFTASLAKYADAVCDLLNQSVGRDVISYRLFRDSCEFDVDALCFVKNLHYLGRDIRKIVIVDNSPSAYLKNAENAIPVVSWFNDESDNTLEALIPLLQEIAAADDVRDAIQKSPIVQKLRENFGSIAGETSYAQ</sequence>
<feature type="region of interest" description="Disordered" evidence="1">
    <location>
        <begin position="1"/>
        <end position="47"/>
    </location>
</feature>
<dbReference type="HOGENOM" id="CLU_636743_0_0_1"/>
<dbReference type="NCBIfam" id="TIGR02251">
    <property type="entry name" value="HIF-SF_euk"/>
    <property type="match status" value="1"/>
</dbReference>
<organism evidence="3 4">
    <name type="scientific">Cyanidioschyzon merolae (strain NIES-3377 / 10D)</name>
    <name type="common">Unicellular red alga</name>
    <dbReference type="NCBI Taxonomy" id="280699"/>
    <lineage>
        <taxon>Eukaryota</taxon>
        <taxon>Rhodophyta</taxon>
        <taxon>Bangiophyceae</taxon>
        <taxon>Cyanidiales</taxon>
        <taxon>Cyanidiaceae</taxon>
        <taxon>Cyanidioschyzon</taxon>
    </lineage>
</organism>
<feature type="region of interest" description="Disordered" evidence="1">
    <location>
        <begin position="103"/>
        <end position="168"/>
    </location>
</feature>
<feature type="domain" description="FCP1 homology" evidence="2">
    <location>
        <begin position="234"/>
        <end position="397"/>
    </location>
</feature>
<accession>M1V6X6</accession>
<dbReference type="GeneID" id="16992753"/>
<dbReference type="EMBL" id="AP006487">
    <property type="protein sequence ID" value="BAM79279.1"/>
    <property type="molecule type" value="Genomic_DNA"/>
</dbReference>
<dbReference type="STRING" id="280699.M1V6X6"/>
<reference evidence="3 4" key="2">
    <citation type="journal article" date="2007" name="BMC Biol.">
        <title>A 100%-complete sequence reveals unusually simple genomic features in the hot-spring red alga Cyanidioschyzon merolae.</title>
        <authorList>
            <person name="Nozaki H."/>
            <person name="Takano H."/>
            <person name="Misumi O."/>
            <person name="Terasawa K."/>
            <person name="Matsuzaki M."/>
            <person name="Maruyama S."/>
            <person name="Nishida K."/>
            <person name="Yagisawa F."/>
            <person name="Yoshida Y."/>
            <person name="Fujiwara T."/>
            <person name="Takio S."/>
            <person name="Tamura K."/>
            <person name="Chung S.J."/>
            <person name="Nakamura S."/>
            <person name="Kuroiwa H."/>
            <person name="Tanaka K."/>
            <person name="Sato N."/>
            <person name="Kuroiwa T."/>
        </authorList>
    </citation>
    <scope>NUCLEOTIDE SEQUENCE [LARGE SCALE GENOMIC DNA]</scope>
    <source>
        <strain evidence="3 4">10D</strain>
    </source>
</reference>
<protein>
    <submittedName>
        <fullName evidence="3">Similar to nuclear LIM interactor-interacting factor</fullName>
    </submittedName>
</protein>
<evidence type="ECO:0000259" key="2">
    <source>
        <dbReference type="PROSITE" id="PS50969"/>
    </source>
</evidence>
<dbReference type="InterPro" id="IPR050365">
    <property type="entry name" value="TIM50"/>
</dbReference>
<feature type="compositionally biased region" description="Polar residues" evidence="1">
    <location>
        <begin position="200"/>
        <end position="210"/>
    </location>
</feature>
<dbReference type="InterPro" id="IPR004274">
    <property type="entry name" value="FCP1_dom"/>
</dbReference>
<feature type="compositionally biased region" description="Polar residues" evidence="1">
    <location>
        <begin position="104"/>
        <end position="121"/>
    </location>
</feature>
<dbReference type="CDD" id="cd07521">
    <property type="entry name" value="HAD_FCP1-like"/>
    <property type="match status" value="1"/>
</dbReference>
<dbReference type="OrthoDB" id="277011at2759"/>
<feature type="region of interest" description="Disordered" evidence="1">
    <location>
        <begin position="185"/>
        <end position="232"/>
    </location>
</feature>
<feature type="compositionally biased region" description="Basic and acidic residues" evidence="1">
    <location>
        <begin position="1"/>
        <end position="12"/>
    </location>
</feature>
<dbReference type="GO" id="GO:0016791">
    <property type="term" value="F:phosphatase activity"/>
    <property type="evidence" value="ECO:0007669"/>
    <property type="project" value="InterPro"/>
</dbReference>
<dbReference type="FunFam" id="3.40.50.1000:FF:000093">
    <property type="entry name" value="NLI interacting factor-like phosphatase family protein"/>
    <property type="match status" value="1"/>
</dbReference>
<dbReference type="AlphaFoldDB" id="M1V6X6"/>
<dbReference type="RefSeq" id="XP_005535565.1">
    <property type="nucleotide sequence ID" value="XM_005535508.1"/>
</dbReference>
<gene>
    <name evidence="3" type="ORF">CYME_CME050C</name>
</gene>
<keyword evidence="4" id="KW-1185">Reference proteome</keyword>
<reference evidence="3 4" key="1">
    <citation type="journal article" date="2004" name="Nature">
        <title>Genome sequence of the ultrasmall unicellular red alga Cyanidioschyzon merolae 10D.</title>
        <authorList>
            <person name="Matsuzaki M."/>
            <person name="Misumi O."/>
            <person name="Shin-i T."/>
            <person name="Maruyama S."/>
            <person name="Takahara M."/>
            <person name="Miyagishima S."/>
            <person name="Mori T."/>
            <person name="Nishida K."/>
            <person name="Yagisawa F."/>
            <person name="Nishida K."/>
            <person name="Yoshida Y."/>
            <person name="Nishimura Y."/>
            <person name="Nakao S."/>
            <person name="Kobayashi T."/>
            <person name="Momoyama Y."/>
            <person name="Higashiyama T."/>
            <person name="Minoda A."/>
            <person name="Sano M."/>
            <person name="Nomoto H."/>
            <person name="Oishi K."/>
            <person name="Hayashi H."/>
            <person name="Ohta F."/>
            <person name="Nishizaka S."/>
            <person name="Haga S."/>
            <person name="Miura S."/>
            <person name="Morishita T."/>
            <person name="Kabeya Y."/>
            <person name="Terasawa K."/>
            <person name="Suzuki Y."/>
            <person name="Ishii Y."/>
            <person name="Asakawa S."/>
            <person name="Takano H."/>
            <person name="Ohta N."/>
            <person name="Kuroiwa H."/>
            <person name="Tanaka K."/>
            <person name="Shimizu N."/>
            <person name="Sugano S."/>
            <person name="Sato N."/>
            <person name="Nozaki H."/>
            <person name="Ogasawara N."/>
            <person name="Kohara Y."/>
            <person name="Kuroiwa T."/>
        </authorList>
    </citation>
    <scope>NUCLEOTIDE SEQUENCE [LARGE SCALE GENOMIC DNA]</scope>
    <source>
        <strain evidence="3 4">10D</strain>
    </source>
</reference>
<dbReference type="Pfam" id="PF03031">
    <property type="entry name" value="NIF"/>
    <property type="match status" value="1"/>
</dbReference>
<dbReference type="InterPro" id="IPR023214">
    <property type="entry name" value="HAD_sf"/>
</dbReference>
<feature type="compositionally biased region" description="Low complexity" evidence="1">
    <location>
        <begin position="21"/>
        <end position="37"/>
    </location>
</feature>
<dbReference type="SUPFAM" id="SSF56784">
    <property type="entry name" value="HAD-like"/>
    <property type="match status" value="1"/>
</dbReference>
<dbReference type="InterPro" id="IPR036412">
    <property type="entry name" value="HAD-like_sf"/>
</dbReference>
<dbReference type="eggNOG" id="KOG1605">
    <property type="taxonomic scope" value="Eukaryota"/>
</dbReference>
<dbReference type="Gramene" id="CME050CT">
    <property type="protein sequence ID" value="CME050CT"/>
    <property type="gene ID" value="CME050C"/>
</dbReference>
<dbReference type="Gene3D" id="3.40.50.1000">
    <property type="entry name" value="HAD superfamily/HAD-like"/>
    <property type="match status" value="1"/>
</dbReference>
<dbReference type="KEGG" id="cme:CYME_CME050C"/>
<feature type="compositionally biased region" description="Polar residues" evidence="1">
    <location>
        <begin position="134"/>
        <end position="143"/>
    </location>
</feature>
<evidence type="ECO:0000313" key="3">
    <source>
        <dbReference type="EMBL" id="BAM79279.1"/>
    </source>
</evidence>
<dbReference type="PROSITE" id="PS50969">
    <property type="entry name" value="FCP1"/>
    <property type="match status" value="1"/>
</dbReference>
<dbReference type="InterPro" id="IPR011948">
    <property type="entry name" value="Dullard_phosphatase"/>
</dbReference>
<dbReference type="Proteomes" id="UP000007014">
    <property type="component" value="Chromosome 5"/>
</dbReference>